<dbReference type="SUPFAM" id="SSF52047">
    <property type="entry name" value="RNI-like"/>
    <property type="match status" value="1"/>
</dbReference>
<proteinExistence type="predicted"/>
<evidence type="ECO:0000313" key="2">
    <source>
        <dbReference type="Proteomes" id="UP000053477"/>
    </source>
</evidence>
<dbReference type="STRING" id="27342.A0A0H2RQ90"/>
<dbReference type="OrthoDB" id="3181259at2759"/>
<dbReference type="Gene3D" id="1.20.1280.50">
    <property type="match status" value="1"/>
</dbReference>
<organism evidence="1 2">
    <name type="scientific">Schizopora paradoxa</name>
    <dbReference type="NCBI Taxonomy" id="27342"/>
    <lineage>
        <taxon>Eukaryota</taxon>
        <taxon>Fungi</taxon>
        <taxon>Dikarya</taxon>
        <taxon>Basidiomycota</taxon>
        <taxon>Agaricomycotina</taxon>
        <taxon>Agaricomycetes</taxon>
        <taxon>Hymenochaetales</taxon>
        <taxon>Schizoporaceae</taxon>
        <taxon>Schizopora</taxon>
    </lineage>
</organism>
<protein>
    <submittedName>
        <fullName evidence="1">Uncharacterized protein</fullName>
    </submittedName>
</protein>
<dbReference type="InParanoid" id="A0A0H2RQ90"/>
<dbReference type="EMBL" id="KQ086169">
    <property type="protein sequence ID" value="KLO06956.1"/>
    <property type="molecule type" value="Genomic_DNA"/>
</dbReference>
<evidence type="ECO:0000313" key="1">
    <source>
        <dbReference type="EMBL" id="KLO06956.1"/>
    </source>
</evidence>
<sequence>MPPQLKRCRRTNLTLDSCERRVLADKVNVLQAGLKSPVRSLAPSFSTRRSRHTSTCSQVSYAKTRSSRKVVDALPGGSTAQELPADILILIFRLGVKVDDEVPVSASQVCFHWRRVAISCPLLWCKLRPDGRVNLSRSRIARRRSLPLDIEIDDSPRIPSCTTPTLAKLHSQLSSTLPFLSSWHSLSINITSHYPYLWNTLLSKLCSKGSASSAPLLRRLSLVYPSNDDDKEFLLFGEQAPRLQDLRLHGIRLRWTPGLFENLVHLDYIHQVVTPSFEAIQEVLSMLATSSRLQTLTIGFQGTARSSPISWNVRKHIQSVTLPGLRKLTLRFLPGNSTRELLVLLKKLKLPNLAELRFANPSPSRLPRKLLAKVFRPFRYHPTLRSVALDEACYHPRHFCGFVQSLAVLSLISITRTSTQPLQPVEQLLGLGFRVRRQRGQLVFWREHMSDLFTPS</sequence>
<dbReference type="AlphaFoldDB" id="A0A0H2RQ90"/>
<dbReference type="Proteomes" id="UP000053477">
    <property type="component" value="Unassembled WGS sequence"/>
</dbReference>
<accession>A0A0H2RQ90</accession>
<keyword evidence="2" id="KW-1185">Reference proteome</keyword>
<name>A0A0H2RQ90_9AGAM</name>
<gene>
    <name evidence="1" type="ORF">SCHPADRAFT_945665</name>
</gene>
<reference evidence="1 2" key="1">
    <citation type="submission" date="2015-04" db="EMBL/GenBank/DDBJ databases">
        <title>Complete genome sequence of Schizopora paradoxa KUC8140, a cosmopolitan wood degrader in East Asia.</title>
        <authorList>
            <consortium name="DOE Joint Genome Institute"/>
            <person name="Min B."/>
            <person name="Park H."/>
            <person name="Jang Y."/>
            <person name="Kim J.-J."/>
            <person name="Kim K.H."/>
            <person name="Pangilinan J."/>
            <person name="Lipzen A."/>
            <person name="Riley R."/>
            <person name="Grigoriev I.V."/>
            <person name="Spatafora J.W."/>
            <person name="Choi I.-G."/>
        </authorList>
    </citation>
    <scope>NUCLEOTIDE SEQUENCE [LARGE SCALE GENOMIC DNA]</scope>
    <source>
        <strain evidence="1 2">KUC8140</strain>
    </source>
</reference>